<dbReference type="Proteomes" id="UP001642464">
    <property type="component" value="Unassembled WGS sequence"/>
</dbReference>
<dbReference type="InterPro" id="IPR002634">
    <property type="entry name" value="BolA"/>
</dbReference>
<evidence type="ECO:0000256" key="2">
    <source>
        <dbReference type="SAM" id="MobiDB-lite"/>
    </source>
</evidence>
<feature type="region of interest" description="Disordered" evidence="2">
    <location>
        <begin position="66"/>
        <end position="87"/>
    </location>
</feature>
<evidence type="ECO:0000313" key="4">
    <source>
        <dbReference type="Proteomes" id="UP001642464"/>
    </source>
</evidence>
<feature type="compositionally biased region" description="Low complexity" evidence="2">
    <location>
        <begin position="66"/>
        <end position="75"/>
    </location>
</feature>
<protein>
    <submittedName>
        <fullName evidence="3">Uncharacterized protein</fullName>
    </submittedName>
</protein>
<feature type="compositionally biased region" description="Polar residues" evidence="2">
    <location>
        <begin position="77"/>
        <end position="87"/>
    </location>
</feature>
<dbReference type="Pfam" id="PF01722">
    <property type="entry name" value="BolA"/>
    <property type="match status" value="1"/>
</dbReference>
<comment type="similarity">
    <text evidence="1">Belongs to the BolA/IbaG family.</text>
</comment>
<organism evidence="3 4">
    <name type="scientific">Durusdinium trenchii</name>
    <dbReference type="NCBI Taxonomy" id="1381693"/>
    <lineage>
        <taxon>Eukaryota</taxon>
        <taxon>Sar</taxon>
        <taxon>Alveolata</taxon>
        <taxon>Dinophyceae</taxon>
        <taxon>Suessiales</taxon>
        <taxon>Symbiodiniaceae</taxon>
        <taxon>Durusdinium</taxon>
    </lineage>
</organism>
<name>A0ABP0ME08_9DINO</name>
<proteinExistence type="inferred from homology"/>
<dbReference type="InterPro" id="IPR036065">
    <property type="entry name" value="BolA-like_sf"/>
</dbReference>
<dbReference type="EMBL" id="CAXAMM010021336">
    <property type="protein sequence ID" value="CAK9049741.1"/>
    <property type="molecule type" value="Genomic_DNA"/>
</dbReference>
<reference evidence="3 4" key="1">
    <citation type="submission" date="2024-02" db="EMBL/GenBank/DDBJ databases">
        <authorList>
            <person name="Chen Y."/>
            <person name="Shah S."/>
            <person name="Dougan E. K."/>
            <person name="Thang M."/>
            <person name="Chan C."/>
        </authorList>
    </citation>
    <scope>NUCLEOTIDE SEQUENCE [LARGE SCALE GENOMIC DNA]</scope>
</reference>
<dbReference type="SUPFAM" id="SSF82657">
    <property type="entry name" value="BolA-like"/>
    <property type="match status" value="1"/>
</dbReference>
<keyword evidence="4" id="KW-1185">Reference proteome</keyword>
<evidence type="ECO:0000256" key="1">
    <source>
        <dbReference type="RuleBase" id="RU003860"/>
    </source>
</evidence>
<sequence length="251" mass="27488">MVAGERAGRGRQVDAQAGYLRSRCEGPTIEDAQKGSYFGKNAEGQGLPDKKDGCFITAEGVREGASCAKKGSASARRGTTSNSRQSNARLRHKLEGCFPHTLLEAMTQPKTGEPTSMRRRNQKAEFDARNRKCCQSHHRARRGVASVFFHCLDLDLREMVVEPIADSGPNDEQTLQNLARKMAAHEGDAGALEMGLTSESHFSVPQQMHSHGATQVQRQQKVYEALGGVMPRIHALSLVTRTPEETDDDGQ</sequence>
<dbReference type="Gene3D" id="3.30.300.90">
    <property type="entry name" value="BolA-like"/>
    <property type="match status" value="1"/>
</dbReference>
<gene>
    <name evidence="3" type="ORF">SCF082_LOCUS27543</name>
</gene>
<accession>A0ABP0ME08</accession>
<evidence type="ECO:0000313" key="3">
    <source>
        <dbReference type="EMBL" id="CAK9049741.1"/>
    </source>
</evidence>
<comment type="caution">
    <text evidence="3">The sequence shown here is derived from an EMBL/GenBank/DDBJ whole genome shotgun (WGS) entry which is preliminary data.</text>
</comment>